<evidence type="ECO:0000313" key="2">
    <source>
        <dbReference type="Proteomes" id="UP000785679"/>
    </source>
</evidence>
<dbReference type="OrthoDB" id="10611633at2759"/>
<reference evidence="1" key="1">
    <citation type="submission" date="2019-06" db="EMBL/GenBank/DDBJ databases">
        <authorList>
            <person name="Zheng W."/>
        </authorList>
    </citation>
    <scope>NUCLEOTIDE SEQUENCE</scope>
    <source>
        <strain evidence="1">QDHG01</strain>
    </source>
</reference>
<name>A0A8J8T349_HALGN</name>
<dbReference type="Proteomes" id="UP000785679">
    <property type="component" value="Unassembled WGS sequence"/>
</dbReference>
<dbReference type="AlphaFoldDB" id="A0A8J8T349"/>
<protein>
    <submittedName>
        <fullName evidence="1">Uncharacterized protein</fullName>
    </submittedName>
</protein>
<sequence length="499" mass="57857">MNLQNITEKLLFSMNLPKDISEKYNFLKQQTFQTLGIPCAPALSTYIPPPQITQTLDTSRKLPLSGSEQLQITLYVEDILKTFTEHFSTICKNQILDEDNSYIFEQLSKKFIEPSKPLSHTQVPSFFLSSDFQLRIDRLKLDFDANIKSLVKHHGKQKDDLIQQSERKQDVLKQEIGRLKGEVGSLRNYQERQCLCKYYEETIGKMKEDNARYVEKLKQTYQKDVEEYRGRYEEIKLKIALDINETTLVYIKERHPSYLASFMQERCLDSEAQVDSIELLFYIAMKQQLDKDWLMEKLGDAEKAKGDMTREISERRDQWAELKGKADASRLVLEDLGQMARFGEDAVQEFNGARMRLLLHIDPLTRKQENKENNGRMGNLGGENAQRNMPKGLLQAEGKTGSANAYADETEYTQQLNPIPYRQADEVRMNHFENDRAQPFERIEYAQQKYNTHSFSQLPSLMKQGNSSYKQFDSSMGVSQSTQNVFNQNLSSTVAEREA</sequence>
<proteinExistence type="predicted"/>
<accession>A0A8J8T349</accession>
<keyword evidence="2" id="KW-1185">Reference proteome</keyword>
<comment type="caution">
    <text evidence="1">The sequence shown here is derived from an EMBL/GenBank/DDBJ whole genome shotgun (WGS) entry which is preliminary data.</text>
</comment>
<evidence type="ECO:0000313" key="1">
    <source>
        <dbReference type="EMBL" id="TNV80434.1"/>
    </source>
</evidence>
<organism evidence="1 2">
    <name type="scientific">Halteria grandinella</name>
    <dbReference type="NCBI Taxonomy" id="5974"/>
    <lineage>
        <taxon>Eukaryota</taxon>
        <taxon>Sar</taxon>
        <taxon>Alveolata</taxon>
        <taxon>Ciliophora</taxon>
        <taxon>Intramacronucleata</taxon>
        <taxon>Spirotrichea</taxon>
        <taxon>Stichotrichia</taxon>
        <taxon>Sporadotrichida</taxon>
        <taxon>Halteriidae</taxon>
        <taxon>Halteria</taxon>
    </lineage>
</organism>
<dbReference type="EMBL" id="RRYP01007514">
    <property type="protein sequence ID" value="TNV80434.1"/>
    <property type="molecule type" value="Genomic_DNA"/>
</dbReference>
<gene>
    <name evidence="1" type="ORF">FGO68_gene5110</name>
</gene>